<feature type="transmembrane region" description="Helical" evidence="1">
    <location>
        <begin position="186"/>
        <end position="209"/>
    </location>
</feature>
<feature type="transmembrane region" description="Helical" evidence="1">
    <location>
        <begin position="416"/>
        <end position="435"/>
    </location>
</feature>
<keyword evidence="1" id="KW-0472">Membrane</keyword>
<feature type="transmembrane region" description="Helical" evidence="1">
    <location>
        <begin position="256"/>
        <end position="279"/>
    </location>
</feature>
<proteinExistence type="predicted"/>
<name>A0A1H0SCC1_9BACT</name>
<feature type="transmembrane region" description="Helical" evidence="1">
    <location>
        <begin position="447"/>
        <end position="465"/>
    </location>
</feature>
<dbReference type="Proteomes" id="UP000199073">
    <property type="component" value="Unassembled WGS sequence"/>
</dbReference>
<feature type="transmembrane region" description="Helical" evidence="1">
    <location>
        <begin position="325"/>
        <end position="344"/>
    </location>
</feature>
<dbReference type="STRING" id="91360.SAMN05660330_02626"/>
<feature type="transmembrane region" description="Helical" evidence="1">
    <location>
        <begin position="350"/>
        <end position="371"/>
    </location>
</feature>
<feature type="transmembrane region" description="Helical" evidence="1">
    <location>
        <begin position="285"/>
        <end position="304"/>
    </location>
</feature>
<feature type="transmembrane region" description="Helical" evidence="1">
    <location>
        <begin position="69"/>
        <end position="87"/>
    </location>
</feature>
<keyword evidence="3" id="KW-1185">Reference proteome</keyword>
<dbReference type="InterPro" id="IPR004445">
    <property type="entry name" value="GltS"/>
</dbReference>
<evidence type="ECO:0000313" key="3">
    <source>
        <dbReference type="Proteomes" id="UP000199073"/>
    </source>
</evidence>
<dbReference type="RefSeq" id="WP_092223552.1">
    <property type="nucleotide sequence ID" value="NZ_FNJI01000018.1"/>
</dbReference>
<gene>
    <name evidence="2" type="ORF">SAMN05660330_02626</name>
</gene>
<dbReference type="GO" id="GO:0015813">
    <property type="term" value="P:L-glutamate transmembrane transport"/>
    <property type="evidence" value="ECO:0007669"/>
    <property type="project" value="InterPro"/>
</dbReference>
<feature type="transmembrane region" description="Helical" evidence="1">
    <location>
        <begin position="108"/>
        <end position="133"/>
    </location>
</feature>
<feature type="transmembrane region" description="Helical" evidence="1">
    <location>
        <begin position="37"/>
        <end position="57"/>
    </location>
</feature>
<sequence>MEQLLSPYLTALFWVGLLIPIGIVLRSKIPFFQKYLVPSSLITGFIGMILMNLQIVGVPTADGWAPIDFKTYAMLTSLIFIANFMMIGLASGKSNGEGGKTKEMTRGVVWLSITFYGGYGVLILTGLAVIWGYNYLTGAGLENATAVNMVHGFTGGPAQALTIAQMWVNNAANADINHLWIVSSDVLVMAVSYGAAGFLIAAFVGVPLANYGLRKGLSADATSIKLDDAFLRGIMPGDAKESLGRHTMHPASLDTITFHLAMLCIAFFFTWCFCYALKMVLPKDIAVLGFGLMFMWGLFCGLVLRKIINVIKKDYLIDDDLVHRINGTLVDFMMITALMAVKWAVLGKYIVPFTVTVVLASFLLFLWFWIPSRWLGRNGLERFLVNYAACTGTLASSLLLMRIVDPKGESLVPAEAGFSQFMLILPVAPMALFIFPAIGVKTSMTTVLYTGVVVLAVSTILMLWLKATGYWKGGQEKDAEGCELSASAQQGQ</sequence>
<accession>A0A1H0SCC1</accession>
<reference evidence="2 3" key="1">
    <citation type="submission" date="2016-10" db="EMBL/GenBank/DDBJ databases">
        <authorList>
            <person name="de Groot N.N."/>
        </authorList>
    </citation>
    <scope>NUCLEOTIDE SEQUENCE [LARGE SCALE GENOMIC DNA]</scope>
    <source>
        <strain evidence="2 3">DSM 12130</strain>
    </source>
</reference>
<keyword evidence="1" id="KW-1133">Transmembrane helix</keyword>
<dbReference type="GO" id="GO:0015501">
    <property type="term" value="F:glutamate:sodium symporter activity"/>
    <property type="evidence" value="ECO:0007669"/>
    <property type="project" value="InterPro"/>
</dbReference>
<dbReference type="PANTHER" id="PTHR36178:SF1">
    <property type="entry name" value="SODIUM_GLUTAMATE SYMPORTER"/>
    <property type="match status" value="1"/>
</dbReference>
<protein>
    <submittedName>
        <fullName evidence="2">Na+/glutamate symporter</fullName>
    </submittedName>
</protein>
<dbReference type="AlphaFoldDB" id="A0A1H0SCC1"/>
<feature type="transmembrane region" description="Helical" evidence="1">
    <location>
        <begin position="6"/>
        <end position="25"/>
    </location>
</feature>
<dbReference type="OrthoDB" id="9801557at2"/>
<evidence type="ECO:0000313" key="2">
    <source>
        <dbReference type="EMBL" id="SDP39452.1"/>
    </source>
</evidence>
<dbReference type="EMBL" id="FNJI01000018">
    <property type="protein sequence ID" value="SDP39452.1"/>
    <property type="molecule type" value="Genomic_DNA"/>
</dbReference>
<dbReference type="GO" id="GO:0016020">
    <property type="term" value="C:membrane"/>
    <property type="evidence" value="ECO:0007669"/>
    <property type="project" value="InterPro"/>
</dbReference>
<feature type="transmembrane region" description="Helical" evidence="1">
    <location>
        <begin position="383"/>
        <end position="404"/>
    </location>
</feature>
<evidence type="ECO:0000256" key="1">
    <source>
        <dbReference type="SAM" id="Phobius"/>
    </source>
</evidence>
<organism evidence="2 3">
    <name type="scientific">Desulforhopalus singaporensis</name>
    <dbReference type="NCBI Taxonomy" id="91360"/>
    <lineage>
        <taxon>Bacteria</taxon>
        <taxon>Pseudomonadati</taxon>
        <taxon>Thermodesulfobacteriota</taxon>
        <taxon>Desulfobulbia</taxon>
        <taxon>Desulfobulbales</taxon>
        <taxon>Desulfocapsaceae</taxon>
        <taxon>Desulforhopalus</taxon>
    </lineage>
</organism>
<keyword evidence="1" id="KW-0812">Transmembrane</keyword>
<dbReference type="PANTHER" id="PTHR36178">
    <property type="entry name" value="SLR0625 PROTEIN"/>
    <property type="match status" value="1"/>
</dbReference>